<name>A0A6M9PKA5_9BURK</name>
<evidence type="ECO:0000313" key="2">
    <source>
        <dbReference type="Proteomes" id="UP000500806"/>
    </source>
</evidence>
<dbReference type="KEGG" id="pani:DCO16_05580"/>
<dbReference type="RefSeq" id="WP_173942745.1">
    <property type="nucleotide sequence ID" value="NZ_CBCSCD010000001.1"/>
</dbReference>
<dbReference type="AlphaFoldDB" id="A0A6M9PKA5"/>
<keyword evidence="2" id="KW-1185">Reference proteome</keyword>
<organism evidence="1 2">
    <name type="scientific">Polynucleobacter antarcticus</name>
    <dbReference type="NCBI Taxonomy" id="1743162"/>
    <lineage>
        <taxon>Bacteria</taxon>
        <taxon>Pseudomonadati</taxon>
        <taxon>Pseudomonadota</taxon>
        <taxon>Betaproteobacteria</taxon>
        <taxon>Burkholderiales</taxon>
        <taxon>Burkholderiaceae</taxon>
        <taxon>Polynucleobacter</taxon>
    </lineage>
</organism>
<reference evidence="1 2" key="1">
    <citation type="submission" date="2018-04" db="EMBL/GenBank/DDBJ databases">
        <title>Polynucleobacter sp. LimPoW16 genome.</title>
        <authorList>
            <person name="Hahn M.W."/>
        </authorList>
    </citation>
    <scope>NUCLEOTIDE SEQUENCE [LARGE SCALE GENOMIC DNA]</scope>
    <source>
        <strain evidence="1 2">LimPoW16</strain>
    </source>
</reference>
<sequence>MVAKSISVHHFEKVKFGAKQIIPEPQEHSTVAGHKLYRDQGGYYILRQQADSPTIIREDLPFQVGYAASLARDE</sequence>
<gene>
    <name evidence="1" type="ORF">DCO16_05580</name>
</gene>
<proteinExistence type="predicted"/>
<dbReference type="Proteomes" id="UP000500806">
    <property type="component" value="Chromosome"/>
</dbReference>
<accession>A0A6M9PKA5</accession>
<protein>
    <submittedName>
        <fullName evidence="1">Uncharacterized protein</fullName>
    </submittedName>
</protein>
<evidence type="ECO:0000313" key="1">
    <source>
        <dbReference type="EMBL" id="QKM62584.1"/>
    </source>
</evidence>
<dbReference type="EMBL" id="CP028941">
    <property type="protein sequence ID" value="QKM62584.1"/>
    <property type="molecule type" value="Genomic_DNA"/>
</dbReference>